<feature type="signal peptide" evidence="1">
    <location>
        <begin position="1"/>
        <end position="21"/>
    </location>
</feature>
<reference evidence="3" key="1">
    <citation type="submission" date="2023-01" db="EMBL/GenBank/DDBJ databases">
        <title>Key to firefly adult light organ development and bioluminescence: homeobox transcription factors regulate luciferase expression and transportation to peroxisome.</title>
        <authorList>
            <person name="Fu X."/>
        </authorList>
    </citation>
    <scope>NUCLEOTIDE SEQUENCE [LARGE SCALE GENOMIC DNA]</scope>
</reference>
<name>A0AAN7NZ29_9COLE</name>
<keyword evidence="3" id="KW-1185">Reference proteome</keyword>
<proteinExistence type="predicted"/>
<evidence type="ECO:0000313" key="3">
    <source>
        <dbReference type="Proteomes" id="UP001353858"/>
    </source>
</evidence>
<evidence type="ECO:0000256" key="1">
    <source>
        <dbReference type="SAM" id="SignalP"/>
    </source>
</evidence>
<organism evidence="2 3">
    <name type="scientific">Aquatica leii</name>
    <dbReference type="NCBI Taxonomy" id="1421715"/>
    <lineage>
        <taxon>Eukaryota</taxon>
        <taxon>Metazoa</taxon>
        <taxon>Ecdysozoa</taxon>
        <taxon>Arthropoda</taxon>
        <taxon>Hexapoda</taxon>
        <taxon>Insecta</taxon>
        <taxon>Pterygota</taxon>
        <taxon>Neoptera</taxon>
        <taxon>Endopterygota</taxon>
        <taxon>Coleoptera</taxon>
        <taxon>Polyphaga</taxon>
        <taxon>Elateriformia</taxon>
        <taxon>Elateroidea</taxon>
        <taxon>Lampyridae</taxon>
        <taxon>Luciolinae</taxon>
        <taxon>Aquatica</taxon>
    </lineage>
</organism>
<protein>
    <submittedName>
        <fullName evidence="2">Uncharacterized protein</fullName>
    </submittedName>
</protein>
<feature type="chain" id="PRO_5043017143" evidence="1">
    <location>
        <begin position="22"/>
        <end position="74"/>
    </location>
</feature>
<accession>A0AAN7NZ29</accession>
<keyword evidence="1" id="KW-0732">Signal</keyword>
<comment type="caution">
    <text evidence="2">The sequence shown here is derived from an EMBL/GenBank/DDBJ whole genome shotgun (WGS) entry which is preliminary data.</text>
</comment>
<evidence type="ECO:0000313" key="2">
    <source>
        <dbReference type="EMBL" id="KAK4876535.1"/>
    </source>
</evidence>
<dbReference type="AlphaFoldDB" id="A0AAN7NZ29"/>
<dbReference type="Proteomes" id="UP001353858">
    <property type="component" value="Unassembled WGS sequence"/>
</dbReference>
<dbReference type="EMBL" id="JARPUR010000004">
    <property type="protein sequence ID" value="KAK4876535.1"/>
    <property type="molecule type" value="Genomic_DNA"/>
</dbReference>
<gene>
    <name evidence="2" type="ORF">RN001_009041</name>
</gene>
<sequence length="74" mass="8001">MVTKIVVFVLVAVLYISCSFASFGPTAFVAPYATSYSAHVVNHAVAAPIVAPYGAYAAYSAYPYAYTAPYYFRK</sequence>